<evidence type="ECO:0000313" key="1">
    <source>
        <dbReference type="EMBL" id="TGD70297.1"/>
    </source>
</evidence>
<evidence type="ECO:0000313" key="2">
    <source>
        <dbReference type="Proteomes" id="UP000298050"/>
    </source>
</evidence>
<proteinExistence type="predicted"/>
<sequence length="60" mass="6516">MTATEAARRGWEVALEGSVPGIDFLYLDTSATLGHYVEYMCATPEAWAGLRWPAGLAVSR</sequence>
<gene>
    <name evidence="1" type="ORF">E4634_21205</name>
</gene>
<dbReference type="OrthoDB" id="9792173at2"/>
<protein>
    <submittedName>
        <fullName evidence="1">Uncharacterized protein</fullName>
    </submittedName>
</protein>
<keyword evidence="2" id="KW-1185">Reference proteome</keyword>
<dbReference type="AlphaFoldDB" id="A0A4Z0LSW2"/>
<organism evidence="1 2">
    <name type="scientific">Mangrovimicrobium sediminis</name>
    <dbReference type="NCBI Taxonomy" id="2562682"/>
    <lineage>
        <taxon>Bacteria</taxon>
        <taxon>Pseudomonadati</taxon>
        <taxon>Pseudomonadota</taxon>
        <taxon>Gammaproteobacteria</taxon>
        <taxon>Cellvibrionales</taxon>
        <taxon>Halieaceae</taxon>
        <taxon>Mangrovimicrobium</taxon>
    </lineage>
</organism>
<reference evidence="1 2" key="1">
    <citation type="submission" date="2019-04" db="EMBL/GenBank/DDBJ databases">
        <title>Taxonomy of novel Haliea sp. from mangrove soil of West Coast of India.</title>
        <authorList>
            <person name="Verma A."/>
            <person name="Kumar P."/>
            <person name="Krishnamurthi S."/>
        </authorList>
    </citation>
    <scope>NUCLEOTIDE SEQUENCE [LARGE SCALE GENOMIC DNA]</scope>
    <source>
        <strain evidence="1 2">SAOS-164</strain>
    </source>
</reference>
<dbReference type="RefSeq" id="WP_135446677.1">
    <property type="nucleotide sequence ID" value="NZ_SRLE01000049.1"/>
</dbReference>
<comment type="caution">
    <text evidence="1">The sequence shown here is derived from an EMBL/GenBank/DDBJ whole genome shotgun (WGS) entry which is preliminary data.</text>
</comment>
<name>A0A4Z0LSW2_9GAMM</name>
<dbReference type="EMBL" id="SRLE01000049">
    <property type="protein sequence ID" value="TGD70297.1"/>
    <property type="molecule type" value="Genomic_DNA"/>
</dbReference>
<accession>A0A4Z0LSW2</accession>
<dbReference type="Proteomes" id="UP000298050">
    <property type="component" value="Unassembled WGS sequence"/>
</dbReference>